<dbReference type="SUPFAM" id="SSF53756">
    <property type="entry name" value="UDP-Glycosyltransferase/glycogen phosphorylase"/>
    <property type="match status" value="1"/>
</dbReference>
<gene>
    <name evidence="5" type="ORF">SYN_00128</name>
</gene>
<dbReference type="EMBL" id="CP000252">
    <property type="protein sequence ID" value="ABC76733.1"/>
    <property type="molecule type" value="Genomic_DNA"/>
</dbReference>
<keyword evidence="6" id="KW-1185">Reference proteome</keyword>
<dbReference type="AlphaFoldDB" id="Q2LRM2"/>
<evidence type="ECO:0000256" key="1">
    <source>
        <dbReference type="ARBA" id="ARBA00008919"/>
    </source>
</evidence>
<name>Q2LRM2_SYNAS</name>
<dbReference type="STRING" id="56780.SYN_00128"/>
<feature type="domain" description="Fucosyltransferase C-terminal" evidence="4">
    <location>
        <begin position="172"/>
        <end position="288"/>
    </location>
</feature>
<keyword evidence="2" id="KW-0328">Glycosyltransferase</keyword>
<dbReference type="Pfam" id="PF00852">
    <property type="entry name" value="Glyco_transf_10"/>
    <property type="match status" value="1"/>
</dbReference>
<dbReference type="InParanoid" id="Q2LRM2"/>
<accession>Q2LRM2</accession>
<proteinExistence type="inferred from homology"/>
<dbReference type="eggNOG" id="ENOG502Z8JE">
    <property type="taxonomic scope" value="Bacteria"/>
</dbReference>
<dbReference type="PANTHER" id="PTHR11929">
    <property type="entry name" value="ALPHA- 1,3 -FUCOSYLTRANSFERASE"/>
    <property type="match status" value="1"/>
</dbReference>
<evidence type="ECO:0000256" key="3">
    <source>
        <dbReference type="ARBA" id="ARBA00022679"/>
    </source>
</evidence>
<evidence type="ECO:0000256" key="2">
    <source>
        <dbReference type="ARBA" id="ARBA00022676"/>
    </source>
</evidence>
<dbReference type="InterPro" id="IPR038577">
    <property type="entry name" value="GT10-like_C_sf"/>
</dbReference>
<keyword evidence="3" id="KW-0808">Transferase</keyword>
<dbReference type="PANTHER" id="PTHR11929:SF194">
    <property type="entry name" value="ALPHA-(1,3)-FUCOSYLTRANSFERASE 10"/>
    <property type="match status" value="1"/>
</dbReference>
<comment type="similarity">
    <text evidence="1">Belongs to the glycosyltransferase 10 family.</text>
</comment>
<dbReference type="GO" id="GO:0016020">
    <property type="term" value="C:membrane"/>
    <property type="evidence" value="ECO:0007669"/>
    <property type="project" value="InterPro"/>
</dbReference>
<sequence length="396" mass="45879">MDWRLRKAYQPPPAESDMISKDIIKTSSQPIIVKLMARMSPDSMEQHFRRQLPDGDGLWGRCRFVFDAAAEEYDWLVVYHDLYRAPGSLSIEKLRCPREKTILITTEPSTITVYGKDYLRQYGTVITFQEPWVISHPNAVFTQPGLVWFYGFPDSGGHIRSYDELRVAEPPEKNKLISTVCSSRKGALTLHSRRVRFTEQLKSAIPELDIFGHGVKPMSDKAEALDPYQYHITIENHVYPHHLTEKLPDAFLGYTLPFYHGSPNAADYFPPESFIYIDIRDFKRSRDIIRSTIANNEYQDRLPYIIEARRRVLDEHNIFALLDRYISKTDGRFSAKTQSGADQFIMNRQTLRLKKPLIGIRSLAEKAVTKGKLRFLKCRSYLLSRDTMDTFSLRGN</sequence>
<dbReference type="Gene3D" id="3.40.50.11660">
    <property type="entry name" value="Glycosyl transferase family 10, C-terminal domain"/>
    <property type="match status" value="1"/>
</dbReference>
<evidence type="ECO:0000259" key="4">
    <source>
        <dbReference type="Pfam" id="PF00852"/>
    </source>
</evidence>
<dbReference type="HOGENOM" id="CLU_066854_0_0_7"/>
<dbReference type="KEGG" id="sat:SYN_00128"/>
<dbReference type="GO" id="GO:0008417">
    <property type="term" value="F:fucosyltransferase activity"/>
    <property type="evidence" value="ECO:0007669"/>
    <property type="project" value="InterPro"/>
</dbReference>
<evidence type="ECO:0000313" key="6">
    <source>
        <dbReference type="Proteomes" id="UP000001933"/>
    </source>
</evidence>
<dbReference type="InterPro" id="IPR001503">
    <property type="entry name" value="Glyco_trans_10"/>
</dbReference>
<reference evidence="5 6" key="1">
    <citation type="journal article" date="2007" name="Proc. Natl. Acad. Sci. U.S.A.">
        <title>The genome of Syntrophus aciditrophicus: life at the thermodynamic limit of microbial growth.</title>
        <authorList>
            <person name="McInerney M.J."/>
            <person name="Rohlin L."/>
            <person name="Mouttaki H."/>
            <person name="Kim U."/>
            <person name="Krupp R.S."/>
            <person name="Rios-Hernandez L."/>
            <person name="Sieber J."/>
            <person name="Struchtemeyer C.G."/>
            <person name="Bhattacharyya A."/>
            <person name="Campbell J.W."/>
            <person name="Gunsalus R.P."/>
        </authorList>
    </citation>
    <scope>NUCLEOTIDE SEQUENCE [LARGE SCALE GENOMIC DNA]</scope>
    <source>
        <strain evidence="5 6">SB</strain>
    </source>
</reference>
<protein>
    <submittedName>
        <fullName evidence="5">Hypothetical cytosolic protein</fullName>
    </submittedName>
</protein>
<organism evidence="5 6">
    <name type="scientific">Syntrophus aciditrophicus (strain SB)</name>
    <dbReference type="NCBI Taxonomy" id="56780"/>
    <lineage>
        <taxon>Bacteria</taxon>
        <taxon>Pseudomonadati</taxon>
        <taxon>Thermodesulfobacteriota</taxon>
        <taxon>Syntrophia</taxon>
        <taxon>Syntrophales</taxon>
        <taxon>Syntrophaceae</taxon>
        <taxon>Syntrophus</taxon>
    </lineage>
</organism>
<evidence type="ECO:0000313" key="5">
    <source>
        <dbReference type="EMBL" id="ABC76733.1"/>
    </source>
</evidence>
<dbReference type="InterPro" id="IPR055270">
    <property type="entry name" value="Glyco_tran_10_C"/>
</dbReference>
<dbReference type="Proteomes" id="UP000001933">
    <property type="component" value="Chromosome"/>
</dbReference>